<dbReference type="AlphaFoldDB" id="A0A4U6XDN2"/>
<evidence type="ECO:0000313" key="1">
    <source>
        <dbReference type="EMBL" id="TKW53888.1"/>
    </source>
</evidence>
<evidence type="ECO:0000313" key="2">
    <source>
        <dbReference type="Proteomes" id="UP000310108"/>
    </source>
</evidence>
<sequence length="282" mass="33058">MAIKHGAPSSFLNNAGSPVHKKRRIFCRDNDSDGVTSTWHRRHPRPKPFTKADAKALHRQMQDFENEYKNEGYTTTRDTPPKDVDLTMTRGTLHLRHREIRDVLDRTFSAHPSRILHHSSRTYRLLAEYRAALARHRALWHHRRKVRRTLHTARALDQESARLAADEAAADADTERDFHDDKDPSCQRVRFDKRRKWYRTVKKDMRRRGQWISKEAPGPGIEWEPVDVHESPGARVRLFNPVAGDWILPSHVRSQDDLVVYLNQLGLRFTPPFRRPEAQPWA</sequence>
<dbReference type="OrthoDB" id="4843340at2759"/>
<accession>A0A4U6XDN2</accession>
<proteinExistence type="predicted"/>
<reference evidence="1 2" key="1">
    <citation type="journal article" date="2019" name="PLoS ONE">
        <title>Comparative genome analysis indicates high evolutionary potential of pathogenicity genes in Colletotrichum tanaceti.</title>
        <authorList>
            <person name="Lelwala R.V."/>
            <person name="Korhonen P.K."/>
            <person name="Young N.D."/>
            <person name="Scott J.B."/>
            <person name="Ades P.A."/>
            <person name="Gasser R.B."/>
            <person name="Taylor P.W.J."/>
        </authorList>
    </citation>
    <scope>NUCLEOTIDE SEQUENCE [LARGE SCALE GENOMIC DNA]</scope>
    <source>
        <strain evidence="1">BRIP57314</strain>
    </source>
</reference>
<protein>
    <submittedName>
        <fullName evidence="1">Uncharacterized protein</fullName>
    </submittedName>
</protein>
<dbReference type="EMBL" id="PJEX01000164">
    <property type="protein sequence ID" value="TKW53888.1"/>
    <property type="molecule type" value="Genomic_DNA"/>
</dbReference>
<organism evidence="1 2">
    <name type="scientific">Colletotrichum tanaceti</name>
    <dbReference type="NCBI Taxonomy" id="1306861"/>
    <lineage>
        <taxon>Eukaryota</taxon>
        <taxon>Fungi</taxon>
        <taxon>Dikarya</taxon>
        <taxon>Ascomycota</taxon>
        <taxon>Pezizomycotina</taxon>
        <taxon>Sordariomycetes</taxon>
        <taxon>Hypocreomycetidae</taxon>
        <taxon>Glomerellales</taxon>
        <taxon>Glomerellaceae</taxon>
        <taxon>Colletotrichum</taxon>
        <taxon>Colletotrichum destructivum species complex</taxon>
    </lineage>
</organism>
<name>A0A4U6XDN2_9PEZI</name>
<keyword evidence="2" id="KW-1185">Reference proteome</keyword>
<gene>
    <name evidence="1" type="ORF">CTA1_9660</name>
</gene>
<dbReference type="Proteomes" id="UP000310108">
    <property type="component" value="Unassembled WGS sequence"/>
</dbReference>
<comment type="caution">
    <text evidence="1">The sequence shown here is derived from an EMBL/GenBank/DDBJ whole genome shotgun (WGS) entry which is preliminary data.</text>
</comment>